<keyword evidence="3" id="KW-1185">Reference proteome</keyword>
<evidence type="ECO:0000313" key="3">
    <source>
        <dbReference type="Proteomes" id="UP000708208"/>
    </source>
</evidence>
<sequence>MSEAEEVSEDTDPKKPIEQSAFQNFYRRELHQLDQIGKQIKSLQNLAQRYDVLKPYLKKIEELQNQDFTLPDPEIDPLIEHCSGWNVDIEFRKVQNEVLAISKILKNSPGDKLPGLPRRDSSSASNHSHRTSSTSIATSDSYSITDPNSRRGSNASTFDLPRPKFPSLISTFTISSDMDSSFSLSAPNSSTLSFNVSQ</sequence>
<evidence type="ECO:0000256" key="1">
    <source>
        <dbReference type="SAM" id="MobiDB-lite"/>
    </source>
</evidence>
<feature type="compositionally biased region" description="Low complexity" evidence="1">
    <location>
        <begin position="122"/>
        <end position="146"/>
    </location>
</feature>
<gene>
    <name evidence="2" type="ORF">AFUS01_LOCUS36270</name>
</gene>
<dbReference type="EMBL" id="CAJVCH010538969">
    <property type="protein sequence ID" value="CAG7826205.1"/>
    <property type="molecule type" value="Genomic_DNA"/>
</dbReference>
<evidence type="ECO:0000313" key="2">
    <source>
        <dbReference type="EMBL" id="CAG7826205.1"/>
    </source>
</evidence>
<dbReference type="OrthoDB" id="10679394at2759"/>
<feature type="region of interest" description="Disordered" evidence="1">
    <location>
        <begin position="110"/>
        <end position="164"/>
    </location>
</feature>
<name>A0A8J2LPI2_9HEXA</name>
<protein>
    <submittedName>
        <fullName evidence="2">Uncharacterized protein</fullName>
    </submittedName>
</protein>
<dbReference type="Proteomes" id="UP000708208">
    <property type="component" value="Unassembled WGS sequence"/>
</dbReference>
<feature type="non-terminal residue" evidence="2">
    <location>
        <position position="198"/>
    </location>
</feature>
<accession>A0A8J2LPI2</accession>
<proteinExistence type="predicted"/>
<dbReference type="AlphaFoldDB" id="A0A8J2LPI2"/>
<organism evidence="2 3">
    <name type="scientific">Allacma fusca</name>
    <dbReference type="NCBI Taxonomy" id="39272"/>
    <lineage>
        <taxon>Eukaryota</taxon>
        <taxon>Metazoa</taxon>
        <taxon>Ecdysozoa</taxon>
        <taxon>Arthropoda</taxon>
        <taxon>Hexapoda</taxon>
        <taxon>Collembola</taxon>
        <taxon>Symphypleona</taxon>
        <taxon>Sminthuridae</taxon>
        <taxon>Allacma</taxon>
    </lineage>
</organism>
<comment type="caution">
    <text evidence="2">The sequence shown here is derived from an EMBL/GenBank/DDBJ whole genome shotgun (WGS) entry which is preliminary data.</text>
</comment>
<reference evidence="2" key="1">
    <citation type="submission" date="2021-06" db="EMBL/GenBank/DDBJ databases">
        <authorList>
            <person name="Hodson N. C."/>
            <person name="Mongue J. A."/>
            <person name="Jaron S. K."/>
        </authorList>
    </citation>
    <scope>NUCLEOTIDE SEQUENCE</scope>
</reference>